<dbReference type="InterPro" id="IPR033690">
    <property type="entry name" value="Adenylat_kinase_CS"/>
</dbReference>
<keyword evidence="4 7" id="KW-0418">Kinase</keyword>
<dbReference type="InterPro" id="IPR000850">
    <property type="entry name" value="Adenylat/UMP-CMP_kin"/>
</dbReference>
<feature type="binding site" evidence="7">
    <location>
        <position position="36"/>
    </location>
    <ligand>
        <name>AMP</name>
        <dbReference type="ChEBI" id="CHEBI:456215"/>
    </ligand>
</feature>
<dbReference type="PROSITE" id="PS00113">
    <property type="entry name" value="ADENYLATE_KINASE"/>
    <property type="match status" value="1"/>
</dbReference>
<dbReference type="Proteomes" id="UP000095038">
    <property type="component" value="Unassembled WGS sequence"/>
</dbReference>
<feature type="region of interest" description="NMPbind" evidence="7">
    <location>
        <begin position="35"/>
        <end position="64"/>
    </location>
</feature>
<dbReference type="InterPro" id="IPR027417">
    <property type="entry name" value="P-loop_NTPase"/>
</dbReference>
<dbReference type="InterPro" id="IPR028586">
    <property type="entry name" value="AK3/Ak4_mitochondrial"/>
</dbReference>
<dbReference type="InterPro" id="IPR007862">
    <property type="entry name" value="Adenylate_kinase_lid-dom"/>
</dbReference>
<dbReference type="OrthoDB" id="439792at2759"/>
<dbReference type="STRING" id="1344418.A0A1D2VEB3"/>
<dbReference type="Pfam" id="PF05191">
    <property type="entry name" value="ADK_lid"/>
    <property type="match status" value="1"/>
</dbReference>
<dbReference type="Pfam" id="PF00406">
    <property type="entry name" value="ADK"/>
    <property type="match status" value="1"/>
</dbReference>
<proteinExistence type="inferred from homology"/>
<gene>
    <name evidence="7" type="primary">ADK2</name>
    <name evidence="9" type="ORF">ASCRUDRAFT_76904</name>
</gene>
<dbReference type="GO" id="GO:0046899">
    <property type="term" value="F:nucleoside triphosphate adenylate kinase activity"/>
    <property type="evidence" value="ECO:0007669"/>
    <property type="project" value="UniProtKB-UniRule"/>
</dbReference>
<dbReference type="GO" id="GO:0006172">
    <property type="term" value="P:ADP biosynthetic process"/>
    <property type="evidence" value="ECO:0007669"/>
    <property type="project" value="UniProtKB-UniRule"/>
</dbReference>
<keyword evidence="3 7" id="KW-0547">Nucleotide-binding</keyword>
<feature type="binding site" evidence="7">
    <location>
        <begin position="62"/>
        <end position="64"/>
    </location>
    <ligand>
        <name>AMP</name>
        <dbReference type="ChEBI" id="CHEBI:456215"/>
    </ligand>
</feature>
<evidence type="ECO:0000256" key="2">
    <source>
        <dbReference type="ARBA" id="ARBA00022679"/>
    </source>
</evidence>
<evidence type="ECO:0000256" key="6">
    <source>
        <dbReference type="ARBA" id="ARBA00023134"/>
    </source>
</evidence>
<dbReference type="CDD" id="cd01428">
    <property type="entry name" value="ADK"/>
    <property type="match status" value="1"/>
</dbReference>
<comment type="subunit">
    <text evidence="7">Monomer.</text>
</comment>
<dbReference type="PRINTS" id="PR00094">
    <property type="entry name" value="ADENYLTKNASE"/>
</dbReference>
<dbReference type="Gene3D" id="3.40.50.300">
    <property type="entry name" value="P-loop containing nucleotide triphosphate hydrolases"/>
    <property type="match status" value="1"/>
</dbReference>
<dbReference type="EMBL" id="KV454484">
    <property type="protein sequence ID" value="ODV59991.1"/>
    <property type="molecule type" value="Genomic_DNA"/>
</dbReference>
<accession>A0A1D2VEB3</accession>
<evidence type="ECO:0000256" key="7">
    <source>
        <dbReference type="HAMAP-Rule" id="MF_03169"/>
    </source>
</evidence>
<evidence type="ECO:0000256" key="5">
    <source>
        <dbReference type="ARBA" id="ARBA00023128"/>
    </source>
</evidence>
<evidence type="ECO:0000313" key="9">
    <source>
        <dbReference type="EMBL" id="ODV59991.1"/>
    </source>
</evidence>
<dbReference type="GO" id="GO:0005743">
    <property type="term" value="C:mitochondrial inner membrane"/>
    <property type="evidence" value="ECO:0007669"/>
    <property type="project" value="EnsemblFungi"/>
</dbReference>
<keyword evidence="10" id="KW-1185">Reference proteome</keyword>
<sequence>MLSPFRCILLGAPGAGKGTQLTRLVKHHPDLCTVISGNLLRQEISSKTPIGLEVENTIKKGGLVPDSLIIDLIFKNLKIEKLLNDSRSWLLDGFPRTVTQALKLDENLSKHNSLINLVVELKVPESVILERIENRWIHQPSGRVYNIQYNPPRVPNKDDVTGEPLTKRPDDNAEVFKKRLETYYNEATPLKEYYQKRGILHSVEGETSDIIFPKLIKLIENKFSV</sequence>
<feature type="domain" description="Adenylate kinase active site lid" evidence="8">
    <location>
        <begin position="135"/>
        <end position="170"/>
    </location>
</feature>
<keyword evidence="5 7" id="KW-0496">Mitochondrion</keyword>
<feature type="binding site" evidence="7">
    <location>
        <position position="135"/>
    </location>
    <ligand>
        <name>GTP</name>
        <dbReference type="ChEBI" id="CHEBI:37565"/>
    </ligand>
</feature>
<comment type="similarity">
    <text evidence="7">Belongs to the adenylate kinase family. AK3 subfamily.</text>
</comment>
<dbReference type="InParanoid" id="A0A1D2VEB3"/>
<dbReference type="PANTHER" id="PTHR23359">
    <property type="entry name" value="NUCLEOTIDE KINASE"/>
    <property type="match status" value="1"/>
</dbReference>
<dbReference type="HAMAP" id="MF_03169">
    <property type="entry name" value="Adenylate_kinase_AK3"/>
    <property type="match status" value="1"/>
</dbReference>
<dbReference type="NCBIfam" id="TIGR01351">
    <property type="entry name" value="adk"/>
    <property type="match status" value="1"/>
</dbReference>
<dbReference type="GO" id="GO:0004017">
    <property type="term" value="F:AMP kinase activity"/>
    <property type="evidence" value="ECO:0007669"/>
    <property type="project" value="InterPro"/>
</dbReference>
<dbReference type="GO" id="GO:0046039">
    <property type="term" value="P:GTP metabolic process"/>
    <property type="evidence" value="ECO:0007669"/>
    <property type="project" value="UniProtKB-UniRule"/>
</dbReference>
<dbReference type="HAMAP" id="MF_00235">
    <property type="entry name" value="Adenylate_kinase_Adk"/>
    <property type="match status" value="1"/>
</dbReference>
<comment type="catalytic activity">
    <reaction evidence="7">
        <text>a ribonucleoside 5'-triphosphate + AMP = a ribonucleoside 5'-diphosphate + ADP</text>
        <dbReference type="Rhea" id="RHEA:13749"/>
        <dbReference type="ChEBI" id="CHEBI:57930"/>
        <dbReference type="ChEBI" id="CHEBI:61557"/>
        <dbReference type="ChEBI" id="CHEBI:456215"/>
        <dbReference type="ChEBI" id="CHEBI:456216"/>
        <dbReference type="EC" id="2.7.4.10"/>
    </reaction>
</comment>
<dbReference type="FunCoup" id="A0A1D2VEB3">
    <property type="interactions" value="348"/>
</dbReference>
<organism evidence="9 10">
    <name type="scientific">Ascoidea rubescens DSM 1968</name>
    <dbReference type="NCBI Taxonomy" id="1344418"/>
    <lineage>
        <taxon>Eukaryota</taxon>
        <taxon>Fungi</taxon>
        <taxon>Dikarya</taxon>
        <taxon>Ascomycota</taxon>
        <taxon>Saccharomycotina</taxon>
        <taxon>Saccharomycetes</taxon>
        <taxon>Ascoideaceae</taxon>
        <taxon>Ascoidea</taxon>
    </lineage>
</organism>
<name>A0A1D2VEB3_9ASCO</name>
<evidence type="ECO:0000313" key="10">
    <source>
        <dbReference type="Proteomes" id="UP000095038"/>
    </source>
</evidence>
<dbReference type="AlphaFoldDB" id="A0A1D2VEB3"/>
<feature type="binding site" evidence="7">
    <location>
        <position position="208"/>
    </location>
    <ligand>
        <name>GTP</name>
        <dbReference type="ChEBI" id="CHEBI:37565"/>
    </ligand>
</feature>
<dbReference type="EC" id="2.7.4.10" evidence="7"/>
<feature type="binding site" evidence="7">
    <location>
        <position position="100"/>
    </location>
    <ligand>
        <name>AMP</name>
        <dbReference type="ChEBI" id="CHEBI:456215"/>
    </ligand>
</feature>
<dbReference type="GO" id="GO:0005759">
    <property type="term" value="C:mitochondrial matrix"/>
    <property type="evidence" value="ECO:0007669"/>
    <property type="project" value="UniProtKB-SubCell"/>
</dbReference>
<dbReference type="GO" id="GO:0005525">
    <property type="term" value="F:GTP binding"/>
    <property type="evidence" value="ECO:0007669"/>
    <property type="project" value="UniProtKB-KW"/>
</dbReference>
<dbReference type="GO" id="GO:0046033">
    <property type="term" value="P:AMP metabolic process"/>
    <property type="evidence" value="ECO:0007669"/>
    <property type="project" value="UniProtKB-UniRule"/>
</dbReference>
<dbReference type="SUPFAM" id="SSF52540">
    <property type="entry name" value="P-loop containing nucleoside triphosphate hydrolases"/>
    <property type="match status" value="1"/>
</dbReference>
<dbReference type="FunFam" id="3.40.50.300:FF:000106">
    <property type="entry name" value="Adenylate kinase mitochondrial"/>
    <property type="match status" value="1"/>
</dbReference>
<evidence type="ECO:0000259" key="8">
    <source>
        <dbReference type="Pfam" id="PF05191"/>
    </source>
</evidence>
<dbReference type="InterPro" id="IPR006259">
    <property type="entry name" value="Adenyl_kin_sub"/>
</dbReference>
<feature type="binding site" evidence="7">
    <location>
        <begin position="144"/>
        <end position="145"/>
    </location>
    <ligand>
        <name>GTP</name>
        <dbReference type="ChEBI" id="CHEBI:37565"/>
    </ligand>
</feature>
<reference evidence="10" key="1">
    <citation type="submission" date="2016-05" db="EMBL/GenBank/DDBJ databases">
        <title>Comparative genomics of biotechnologically important yeasts.</title>
        <authorList>
            <consortium name="DOE Joint Genome Institute"/>
            <person name="Riley R."/>
            <person name="Haridas S."/>
            <person name="Wolfe K.H."/>
            <person name="Lopes M.R."/>
            <person name="Hittinger C.T."/>
            <person name="Goker M."/>
            <person name="Salamov A."/>
            <person name="Wisecaver J."/>
            <person name="Long T.M."/>
            <person name="Aerts A.L."/>
            <person name="Barry K."/>
            <person name="Choi C."/>
            <person name="Clum A."/>
            <person name="Coughlan A.Y."/>
            <person name="Deshpande S."/>
            <person name="Douglass A.P."/>
            <person name="Hanson S.J."/>
            <person name="Klenk H.-P."/>
            <person name="Labutti K."/>
            <person name="Lapidus A."/>
            <person name="Lindquist E."/>
            <person name="Lipzen A."/>
            <person name="Meier-Kolthoff J.P."/>
            <person name="Ohm R.A."/>
            <person name="Otillar R.P."/>
            <person name="Pangilinan J."/>
            <person name="Peng Y."/>
            <person name="Rokas A."/>
            <person name="Rosa C.A."/>
            <person name="Scheuner C."/>
            <person name="Sibirny A.A."/>
            <person name="Slot J.C."/>
            <person name="Stielow J.B."/>
            <person name="Sun H."/>
            <person name="Kurtzman C.P."/>
            <person name="Blackwell M."/>
            <person name="Grigoriev I.V."/>
            <person name="Jeffries T.W."/>
        </authorList>
    </citation>
    <scope>NUCLEOTIDE SEQUENCE [LARGE SCALE GENOMIC DNA]</scope>
    <source>
        <strain evidence="10">DSM 1968</strain>
    </source>
</reference>
<comment type="function">
    <text evidence="7">Involved in maintaining the homeostasis of cellular nucleotides by catalyzing the interconversion of nucleoside phosphates. Has GTP:AMP phosphotransferase and ITP:AMP phosphotransferase activities.</text>
</comment>
<evidence type="ECO:0000256" key="3">
    <source>
        <dbReference type="ARBA" id="ARBA00022741"/>
    </source>
</evidence>
<keyword evidence="6 7" id="KW-0342">GTP-binding</keyword>
<feature type="binding site" evidence="7">
    <location>
        <position position="179"/>
    </location>
    <ligand>
        <name>AMP</name>
        <dbReference type="ChEBI" id="CHEBI:456215"/>
    </ligand>
</feature>
<protein>
    <recommendedName>
        <fullName evidence="7">GTP:AMP phosphotransferase, mitochondrial</fullName>
        <ecNumber evidence="7">2.7.4.10</ecNumber>
    </recommendedName>
    <alternativeName>
        <fullName evidence="7">Adenylate kinase 3</fullName>
        <shortName evidence="7">AK 3</shortName>
    </alternativeName>
</protein>
<dbReference type="GO" id="GO:0046041">
    <property type="term" value="P:ITP metabolic process"/>
    <property type="evidence" value="ECO:0007669"/>
    <property type="project" value="UniProtKB-UniRule"/>
</dbReference>
<feature type="region of interest" description="LID" evidence="7">
    <location>
        <begin position="134"/>
        <end position="171"/>
    </location>
</feature>
<feature type="binding site" evidence="7">
    <location>
        <begin position="14"/>
        <end position="19"/>
    </location>
    <ligand>
        <name>GTP</name>
        <dbReference type="ChEBI" id="CHEBI:37565"/>
    </ligand>
</feature>
<comment type="domain">
    <text evidence="7">Consists of three domains, a large central CORE domain and two small peripheral domains, NMPbind and LID, which undergo movements during catalysis. The LID domain closes over the site of phosphoryl transfer upon GTP binding. Assembling and dissambling the active center during each catalytic cycle provides an effective means to prevent GTP hydrolysis.</text>
</comment>
<feature type="binding site" evidence="7">
    <location>
        <begin position="93"/>
        <end position="96"/>
    </location>
    <ligand>
        <name>AMP</name>
        <dbReference type="ChEBI" id="CHEBI:456215"/>
    </ligand>
</feature>
<feature type="binding site" evidence="7">
    <location>
        <position position="41"/>
    </location>
    <ligand>
        <name>AMP</name>
        <dbReference type="ChEBI" id="CHEBI:456215"/>
    </ligand>
</feature>
<evidence type="ECO:0000256" key="4">
    <source>
        <dbReference type="ARBA" id="ARBA00022777"/>
    </source>
</evidence>
<dbReference type="GO" id="GO:0005524">
    <property type="term" value="F:ATP binding"/>
    <property type="evidence" value="ECO:0007669"/>
    <property type="project" value="InterPro"/>
</dbReference>
<keyword evidence="2 7" id="KW-0808">Transferase</keyword>
<comment type="subcellular location">
    <subcellularLocation>
        <location evidence="1 7">Mitochondrion matrix</location>
    </subcellularLocation>
</comment>
<dbReference type="RefSeq" id="XP_020046298.1">
    <property type="nucleotide sequence ID" value="XM_020193660.1"/>
</dbReference>
<dbReference type="GeneID" id="30967296"/>
<feature type="binding site" evidence="7">
    <location>
        <position position="168"/>
    </location>
    <ligand>
        <name>AMP</name>
        <dbReference type="ChEBI" id="CHEBI:456215"/>
    </ligand>
</feature>
<evidence type="ECO:0000256" key="1">
    <source>
        <dbReference type="ARBA" id="ARBA00004305"/>
    </source>
</evidence>